<feature type="repeat" description="ANK" evidence="3">
    <location>
        <begin position="174"/>
        <end position="206"/>
    </location>
</feature>
<dbReference type="Gene3D" id="1.25.40.20">
    <property type="entry name" value="Ankyrin repeat-containing domain"/>
    <property type="match status" value="3"/>
</dbReference>
<dbReference type="PROSITE" id="PS50297">
    <property type="entry name" value="ANK_REP_REGION"/>
    <property type="match status" value="2"/>
</dbReference>
<dbReference type="EMBL" id="MCFG01000030">
    <property type="protein sequence ID" value="ORX85768.1"/>
    <property type="molecule type" value="Genomic_DNA"/>
</dbReference>
<reference evidence="4 5" key="1">
    <citation type="submission" date="2016-08" db="EMBL/GenBank/DDBJ databases">
        <title>A Parts List for Fungal Cellulosomes Revealed by Comparative Genomics.</title>
        <authorList>
            <consortium name="DOE Joint Genome Institute"/>
            <person name="Haitjema C.H."/>
            <person name="Gilmore S.P."/>
            <person name="Henske J.K."/>
            <person name="Solomon K.V."/>
            <person name="De Groot R."/>
            <person name="Kuo A."/>
            <person name="Mondo S.J."/>
            <person name="Salamov A.A."/>
            <person name="Labutti K."/>
            <person name="Zhao Z."/>
            <person name="Chiniquy J."/>
            <person name="Barry K."/>
            <person name="Brewer H.M."/>
            <person name="Purvine S.O."/>
            <person name="Wright A.T."/>
            <person name="Boxma B."/>
            <person name="Van Alen T."/>
            <person name="Hackstein J.H."/>
            <person name="Baker S.E."/>
            <person name="Grigoriev I.V."/>
            <person name="O'Malley M.A."/>
        </authorList>
    </citation>
    <scope>NUCLEOTIDE SEQUENCE [LARGE SCALE GENOMIC DNA]</scope>
    <source>
        <strain evidence="4 5">S4</strain>
    </source>
</reference>
<dbReference type="OrthoDB" id="4772757at2759"/>
<evidence type="ECO:0000256" key="2">
    <source>
        <dbReference type="ARBA" id="ARBA00023043"/>
    </source>
</evidence>
<evidence type="ECO:0000256" key="1">
    <source>
        <dbReference type="ARBA" id="ARBA00022737"/>
    </source>
</evidence>
<dbReference type="SUPFAM" id="SSF48403">
    <property type="entry name" value="Ankyrin repeat"/>
    <property type="match status" value="2"/>
</dbReference>
<dbReference type="AlphaFoldDB" id="A0A1Y1XJ28"/>
<proteinExistence type="predicted"/>
<dbReference type="GO" id="GO:0005737">
    <property type="term" value="C:cytoplasm"/>
    <property type="evidence" value="ECO:0007669"/>
    <property type="project" value="TreeGrafter"/>
</dbReference>
<feature type="repeat" description="ANK" evidence="3">
    <location>
        <begin position="141"/>
        <end position="173"/>
    </location>
</feature>
<keyword evidence="2 3" id="KW-0040">ANK repeat</keyword>
<keyword evidence="5" id="KW-1185">Reference proteome</keyword>
<dbReference type="SMART" id="SM00248">
    <property type="entry name" value="ANK"/>
    <property type="match status" value="5"/>
</dbReference>
<comment type="caution">
    <text evidence="4">The sequence shown here is derived from an EMBL/GenBank/DDBJ whole genome shotgun (WGS) entry which is preliminary data.</text>
</comment>
<dbReference type="Proteomes" id="UP000193944">
    <property type="component" value="Unassembled WGS sequence"/>
</dbReference>
<accession>A0A1Y1XJ28</accession>
<dbReference type="Pfam" id="PF12796">
    <property type="entry name" value="Ank_2"/>
    <property type="match status" value="2"/>
</dbReference>
<evidence type="ECO:0000313" key="4">
    <source>
        <dbReference type="EMBL" id="ORX85768.1"/>
    </source>
</evidence>
<reference evidence="4 5" key="2">
    <citation type="submission" date="2016-08" db="EMBL/GenBank/DDBJ databases">
        <title>Pervasive Adenine N6-methylation of Active Genes in Fungi.</title>
        <authorList>
            <consortium name="DOE Joint Genome Institute"/>
            <person name="Mondo S.J."/>
            <person name="Dannebaum R.O."/>
            <person name="Kuo R.C."/>
            <person name="Labutti K."/>
            <person name="Haridas S."/>
            <person name="Kuo A."/>
            <person name="Salamov A."/>
            <person name="Ahrendt S.R."/>
            <person name="Lipzen A."/>
            <person name="Sullivan W."/>
            <person name="Andreopoulos W.B."/>
            <person name="Clum A."/>
            <person name="Lindquist E."/>
            <person name="Daum C."/>
            <person name="Ramamoorthy G.K."/>
            <person name="Gryganskyi A."/>
            <person name="Culley D."/>
            <person name="Magnuson J.K."/>
            <person name="James T.Y."/>
            <person name="O'Malley M.A."/>
            <person name="Stajich J.E."/>
            <person name="Spatafora J.W."/>
            <person name="Visel A."/>
            <person name="Grigoriev I.V."/>
        </authorList>
    </citation>
    <scope>NUCLEOTIDE SEQUENCE [LARGE SCALE GENOMIC DNA]</scope>
    <source>
        <strain evidence="4 5">S4</strain>
    </source>
</reference>
<organism evidence="4 5">
    <name type="scientific">Anaeromyces robustus</name>
    <dbReference type="NCBI Taxonomy" id="1754192"/>
    <lineage>
        <taxon>Eukaryota</taxon>
        <taxon>Fungi</taxon>
        <taxon>Fungi incertae sedis</taxon>
        <taxon>Chytridiomycota</taxon>
        <taxon>Chytridiomycota incertae sedis</taxon>
        <taxon>Neocallimastigomycetes</taxon>
        <taxon>Neocallimastigales</taxon>
        <taxon>Neocallimastigaceae</taxon>
        <taxon>Anaeromyces</taxon>
    </lineage>
</organism>
<dbReference type="InterPro" id="IPR002110">
    <property type="entry name" value="Ankyrin_rpt"/>
</dbReference>
<evidence type="ECO:0000256" key="3">
    <source>
        <dbReference type="PROSITE-ProRule" id="PRU00023"/>
    </source>
</evidence>
<sequence length="288" mass="31443">MYATKHGDCEDMEEILSRNKINIDAQDEEGNTALTIAFQLNAQDKMLLLLENGADKELASKNLSNKKKKALKRLCDQIQPKGKSIDGIIDLLSSSNTSWMANDETEFLSSIGFLASVANKNYEVAKRLLRREYVNIQSSDDKSTALIYAAEDGCSDMVKLLLKNGALINIQNTKGTTALIAATLDGHSNVVKILMDNGADVNIQDNRRNTALIVASQEGHAETVETLLRHKKIKVNIQNINGSTALILAAGWNHIKVVELLLKRPDVNVNIQSTEGATALMCASQAGH</sequence>
<name>A0A1Y1XJ28_9FUNG</name>
<gene>
    <name evidence="4" type="ORF">BCR32DRAFT_80302</name>
</gene>
<protein>
    <submittedName>
        <fullName evidence="4">Ankyrin</fullName>
    </submittedName>
</protein>
<feature type="repeat" description="ANK" evidence="3">
    <location>
        <begin position="29"/>
        <end position="61"/>
    </location>
</feature>
<dbReference type="InterPro" id="IPR036770">
    <property type="entry name" value="Ankyrin_rpt-contain_sf"/>
</dbReference>
<dbReference type="STRING" id="1754192.A0A1Y1XJ28"/>
<evidence type="ECO:0000313" key="5">
    <source>
        <dbReference type="Proteomes" id="UP000193944"/>
    </source>
</evidence>
<dbReference type="PROSITE" id="PS50088">
    <property type="entry name" value="ANK_REPEAT"/>
    <property type="match status" value="3"/>
</dbReference>
<dbReference type="PANTHER" id="PTHR24198:SF165">
    <property type="entry name" value="ANKYRIN REPEAT-CONTAINING PROTEIN-RELATED"/>
    <property type="match status" value="1"/>
</dbReference>
<keyword evidence="1" id="KW-0677">Repeat</keyword>
<dbReference type="PANTHER" id="PTHR24198">
    <property type="entry name" value="ANKYRIN REPEAT AND PROTEIN KINASE DOMAIN-CONTAINING PROTEIN"/>
    <property type="match status" value="1"/>
</dbReference>